<evidence type="ECO:0000313" key="2">
    <source>
        <dbReference type="Proteomes" id="UP001194098"/>
    </source>
</evidence>
<gene>
    <name evidence="1" type="ORF">HGI39_15375</name>
</gene>
<organism evidence="1 2">
    <name type="scientific">Clostridium beijerinckii</name>
    <name type="common">Clostridium MP</name>
    <dbReference type="NCBI Taxonomy" id="1520"/>
    <lineage>
        <taxon>Bacteria</taxon>
        <taxon>Bacillati</taxon>
        <taxon>Bacillota</taxon>
        <taxon>Clostridia</taxon>
        <taxon>Eubacteriales</taxon>
        <taxon>Clostridiaceae</taxon>
        <taxon>Clostridium</taxon>
    </lineage>
</organism>
<name>A0AAW3WB04_CLOBE</name>
<protein>
    <submittedName>
        <fullName evidence="1">Uncharacterized protein</fullName>
    </submittedName>
</protein>
<dbReference type="CDD" id="cd01901">
    <property type="entry name" value="Ntn_hydrolase"/>
    <property type="match status" value="1"/>
</dbReference>
<comment type="caution">
    <text evidence="1">The sequence shown here is derived from an EMBL/GenBank/DDBJ whole genome shotgun (WGS) entry which is preliminary data.</text>
</comment>
<proteinExistence type="predicted"/>
<reference evidence="1" key="1">
    <citation type="submission" date="2020-04" db="EMBL/GenBank/DDBJ databases">
        <authorList>
            <person name="Brown S."/>
        </authorList>
    </citation>
    <scope>NUCLEOTIDE SEQUENCE</scope>
    <source>
        <strain evidence="1">DJ015</strain>
    </source>
</reference>
<accession>A0AAW3WB04</accession>
<evidence type="ECO:0000313" key="1">
    <source>
        <dbReference type="EMBL" id="MBC2476052.1"/>
    </source>
</evidence>
<dbReference type="EMBL" id="JABAGV010000041">
    <property type="protein sequence ID" value="MBC2476052.1"/>
    <property type="molecule type" value="Genomic_DNA"/>
</dbReference>
<dbReference type="AlphaFoldDB" id="A0AAW3WB04"/>
<sequence length="394" mass="45529">MTYCLGWKNRNDIFVVADSAVTFTNDSANKLSHTSFGEVTVKCNNTEISESITKIHDIDNKLIIGYAGNIDNALKCIEYIRKLVISEGDSIDNALHIISRYTDIINDVALIVGFFDSGIAKLCKVEDGNIEFVENLVEIGSIPTSHNFSNKIRWMINRGSKKFLYDGKITLTNREILQAIIITAQCYSIKYRLMDYGVGGVFYGAKLTKEGFYRNENISYMITNKEPQYTNNELAGIDYSDFITTNWIDDVLVVSSTVLDRPIALFDNFDFETNKYILESLEYNCNEEMFSIKTEQLVLFNPFTEMITAIDIKKEIYNNFFKLWSKSENDLVHYFFVYNMRIINIINFAQFDYEDEVLLNWLLVSPQKYMTRKNFLVSIGAKDKIKDWDDEGYI</sequence>
<dbReference type="Proteomes" id="UP001194098">
    <property type="component" value="Unassembled WGS sequence"/>
</dbReference>
<reference evidence="1" key="2">
    <citation type="journal article" date="2022" name="Nat. Biotechnol.">
        <title>Carbon-negative production of acetone and isopropanol by gas fermentation at industrial pilot scale.</title>
        <authorList>
            <person name="Liew F.E."/>
            <person name="Nogle R."/>
            <person name="Abdalla T."/>
            <person name="Rasor B.J."/>
            <person name="Canter C."/>
            <person name="Jensen R.O."/>
            <person name="Wang L."/>
            <person name="Strutz J."/>
            <person name="Chirania P."/>
            <person name="De Tissera S."/>
            <person name="Mueller A.P."/>
            <person name="Ruan Z."/>
            <person name="Gao A."/>
            <person name="Tran L."/>
            <person name="Engle N.L."/>
            <person name="Bromley J.C."/>
            <person name="Daniell J."/>
            <person name="Conrado R."/>
            <person name="Tschaplinski T.J."/>
            <person name="Giannone R.J."/>
            <person name="Hettich R.L."/>
            <person name="Karim A.S."/>
            <person name="Simpson S.D."/>
            <person name="Brown S.D."/>
            <person name="Leang C."/>
            <person name="Jewett M.C."/>
            <person name="Kopke M."/>
        </authorList>
    </citation>
    <scope>NUCLEOTIDE SEQUENCE</scope>
    <source>
        <strain evidence="1">DJ015</strain>
    </source>
</reference>
<dbReference type="RefSeq" id="WP_171780678.1">
    <property type="nucleotide sequence ID" value="NZ_JABAGV010000041.1"/>
</dbReference>